<dbReference type="VEuPathDB" id="CryptoDB:Cvel_6091"/>
<sequence length="165" mass="17936">MRSSHKFFAAPWALRHSLSHLPLEGLRRAVAEIGSRSGTRGGGGEVESPSLWSWKGAGERRRTPRRVARGSSQTVEDKGRRRRYCRRRGRGRPFASTGGRSIRTIKVLCRCLLMLLFFGPLESALLMSLSVSVEESVKAGLSGRSRLLVCGDEGSGGSGGRGIVL</sequence>
<feature type="region of interest" description="Disordered" evidence="1">
    <location>
        <begin position="56"/>
        <end position="96"/>
    </location>
</feature>
<proteinExistence type="predicted"/>
<accession>A0A0G4HAV5</accession>
<protein>
    <submittedName>
        <fullName evidence="2">Uncharacterized protein</fullName>
    </submittedName>
</protein>
<feature type="compositionally biased region" description="Basic residues" evidence="1">
    <location>
        <begin position="80"/>
        <end position="91"/>
    </location>
</feature>
<dbReference type="AlphaFoldDB" id="A0A0G4HAV5"/>
<name>A0A0G4HAV5_9ALVE</name>
<reference evidence="2" key="1">
    <citation type="submission" date="2014-11" db="EMBL/GenBank/DDBJ databases">
        <authorList>
            <person name="Otto D Thomas"/>
            <person name="Naeem Raeece"/>
        </authorList>
    </citation>
    <scope>NUCLEOTIDE SEQUENCE</scope>
</reference>
<organism evidence="2">
    <name type="scientific">Chromera velia CCMP2878</name>
    <dbReference type="NCBI Taxonomy" id="1169474"/>
    <lineage>
        <taxon>Eukaryota</taxon>
        <taxon>Sar</taxon>
        <taxon>Alveolata</taxon>
        <taxon>Colpodellida</taxon>
        <taxon>Chromeraceae</taxon>
        <taxon>Chromera</taxon>
    </lineage>
</organism>
<gene>
    <name evidence="2" type="ORF">Cvel_6091</name>
</gene>
<evidence type="ECO:0000313" key="2">
    <source>
        <dbReference type="EMBL" id="CEM40945.1"/>
    </source>
</evidence>
<evidence type="ECO:0000256" key="1">
    <source>
        <dbReference type="SAM" id="MobiDB-lite"/>
    </source>
</evidence>
<dbReference type="EMBL" id="CDMZ01002137">
    <property type="protein sequence ID" value="CEM40945.1"/>
    <property type="molecule type" value="Genomic_DNA"/>
</dbReference>